<protein>
    <submittedName>
        <fullName evidence="5">Y-family DNA polymerase</fullName>
    </submittedName>
</protein>
<keyword evidence="2" id="KW-0227">DNA damage</keyword>
<dbReference type="InterPro" id="IPR043502">
    <property type="entry name" value="DNA/RNA_pol_sf"/>
</dbReference>
<accession>A0ABW5AN82</accession>
<evidence type="ECO:0000256" key="2">
    <source>
        <dbReference type="ARBA" id="ARBA00022763"/>
    </source>
</evidence>
<dbReference type="CDD" id="cd03468">
    <property type="entry name" value="PolY_like"/>
    <property type="match status" value="1"/>
</dbReference>
<keyword evidence="6" id="KW-1185">Reference proteome</keyword>
<dbReference type="RefSeq" id="WP_378479558.1">
    <property type="nucleotide sequence ID" value="NZ_JBHUIW010000027.1"/>
</dbReference>
<comment type="caution">
    <text evidence="5">The sequence shown here is derived from an EMBL/GenBank/DDBJ whole genome shotgun (WGS) entry which is preliminary data.</text>
</comment>
<evidence type="ECO:0000256" key="1">
    <source>
        <dbReference type="ARBA" id="ARBA00010945"/>
    </source>
</evidence>
<proteinExistence type="inferred from homology"/>
<reference evidence="6" key="1">
    <citation type="journal article" date="2019" name="Int. J. Syst. Evol. Microbiol.">
        <title>The Global Catalogue of Microorganisms (GCM) 10K type strain sequencing project: providing services to taxonomists for standard genome sequencing and annotation.</title>
        <authorList>
            <consortium name="The Broad Institute Genomics Platform"/>
            <consortium name="The Broad Institute Genome Sequencing Center for Infectious Disease"/>
            <person name="Wu L."/>
            <person name="Ma J."/>
        </authorList>
    </citation>
    <scope>NUCLEOTIDE SEQUENCE [LARGE SCALE GENOMIC DNA]</scope>
    <source>
        <strain evidence="6">CGMCC 1.6774</strain>
    </source>
</reference>
<dbReference type="InterPro" id="IPR001126">
    <property type="entry name" value="UmuC"/>
</dbReference>
<dbReference type="EMBL" id="JBHUIW010000027">
    <property type="protein sequence ID" value="MFD2184418.1"/>
    <property type="molecule type" value="Genomic_DNA"/>
</dbReference>
<dbReference type="Pfam" id="PF00817">
    <property type="entry name" value="IMS"/>
    <property type="match status" value="1"/>
</dbReference>
<dbReference type="PANTHER" id="PTHR35369">
    <property type="entry name" value="BLR3025 PROTEIN-RELATED"/>
    <property type="match status" value="1"/>
</dbReference>
<dbReference type="Gene3D" id="3.40.1170.60">
    <property type="match status" value="1"/>
</dbReference>
<dbReference type="InterPro" id="IPR050356">
    <property type="entry name" value="SulA_CellDiv_inhibitor"/>
</dbReference>
<evidence type="ECO:0000259" key="4">
    <source>
        <dbReference type="Pfam" id="PF00817"/>
    </source>
</evidence>
<feature type="region of interest" description="Disordered" evidence="3">
    <location>
        <begin position="27"/>
        <end position="46"/>
    </location>
</feature>
<evidence type="ECO:0000256" key="3">
    <source>
        <dbReference type="SAM" id="MobiDB-lite"/>
    </source>
</evidence>
<feature type="compositionally biased region" description="Basic and acidic residues" evidence="3">
    <location>
        <begin position="194"/>
        <end position="204"/>
    </location>
</feature>
<dbReference type="SUPFAM" id="SSF56672">
    <property type="entry name" value="DNA/RNA polymerases"/>
    <property type="match status" value="1"/>
</dbReference>
<dbReference type="InterPro" id="IPR043128">
    <property type="entry name" value="Rev_trsase/Diguanyl_cyclase"/>
</dbReference>
<comment type="similarity">
    <text evidence="1">Belongs to the DNA polymerase type-Y family.</text>
</comment>
<feature type="region of interest" description="Disordered" evidence="3">
    <location>
        <begin position="186"/>
        <end position="212"/>
    </location>
</feature>
<evidence type="ECO:0000313" key="6">
    <source>
        <dbReference type="Proteomes" id="UP001597314"/>
    </source>
</evidence>
<dbReference type="PANTHER" id="PTHR35369:SF2">
    <property type="entry name" value="BLR3025 PROTEIN"/>
    <property type="match status" value="1"/>
</dbReference>
<dbReference type="Proteomes" id="UP001597314">
    <property type="component" value="Unassembled WGS sequence"/>
</dbReference>
<feature type="compositionally biased region" description="Low complexity" evidence="3">
    <location>
        <begin position="35"/>
        <end position="46"/>
    </location>
</feature>
<organism evidence="5 6">
    <name type="scientific">Rhodoplanes azumiensis</name>
    <dbReference type="NCBI Taxonomy" id="1897628"/>
    <lineage>
        <taxon>Bacteria</taxon>
        <taxon>Pseudomonadati</taxon>
        <taxon>Pseudomonadota</taxon>
        <taxon>Alphaproteobacteria</taxon>
        <taxon>Hyphomicrobiales</taxon>
        <taxon>Nitrobacteraceae</taxon>
        <taxon>Rhodoplanes</taxon>
    </lineage>
</organism>
<dbReference type="Gene3D" id="3.30.70.270">
    <property type="match status" value="1"/>
</dbReference>
<evidence type="ECO:0000313" key="5">
    <source>
        <dbReference type="EMBL" id="MFD2184418.1"/>
    </source>
</evidence>
<sequence>MSMSSASPPGATRRFLSLWLRRLSTDRIGRTQTRPAGPGEAATGAGHAAAAAEPLVTAETIRSAQRIAAVSDAAQKLGLTVGTTVADARARHPGLVVVPHDPDADAALLDAVAEACDRFTPLVALDPPDGLLLDITGCAHLFGGEAALAAALHARLAAGGLAARIAIADTPGCAFAVARYGVCAARRPPPPTPPRHELRSRGEGSRSASAPLLPFASANGGEGLGVGGSSAAWPGSPDRRDPILLVPPDGQDAALAPLPLAALRLPRSMVASLAEVGLKRIADVLALPRATLAARFDGLLEALDAARGLAEVPISPRRPLPACVAEQTFAEPVLLERDVLATLEVLGGRLVRVLETRGEGARILEAALFRTDGRVVRIAVGTGAPLRDPARMVRLFADRLAVGDPWDPGFGFDLVRLGALMTERSEARQVGLDAEGVVGDPAAEVAHLIDRLSARFGARRVTRPVLRDAHLPEHAAVARPAQILRVAGTGRGAGARHGLFATRPGPEERLFEAVACDDPDTLAPVRPLRLLEKPEPVETIAEVPDGPPLRFRWRRVLHEVAAAEGPERIALPWWRDTDGRPLTRDYFRVECRAGFRAWLYREGLFDRETARPRWFLHGLFG</sequence>
<feature type="domain" description="UmuC" evidence="4">
    <location>
        <begin position="54"/>
        <end position="174"/>
    </location>
</feature>
<gene>
    <name evidence="5" type="ORF">ACFSOX_19870</name>
</gene>
<name>A0ABW5AN82_9BRAD</name>